<keyword evidence="4 8" id="KW-0378">Hydrolase</keyword>
<dbReference type="HAMAP" id="MF_00092">
    <property type="entry name" value="MutS2"/>
    <property type="match status" value="1"/>
</dbReference>
<dbReference type="GO" id="GO:0045910">
    <property type="term" value="P:negative regulation of DNA recombination"/>
    <property type="evidence" value="ECO:0007669"/>
    <property type="project" value="InterPro"/>
</dbReference>
<dbReference type="EC" id="3.6.4.-" evidence="8"/>
<keyword evidence="1 8" id="KW-0540">Nuclease</keyword>
<dbReference type="Pfam" id="PF01713">
    <property type="entry name" value="Smr"/>
    <property type="match status" value="1"/>
</dbReference>
<keyword evidence="3 8" id="KW-0547">Nucleotide-binding</keyword>
<dbReference type="Gene3D" id="3.30.1370.110">
    <property type="match status" value="1"/>
</dbReference>
<dbReference type="GO" id="GO:0072344">
    <property type="term" value="P:rescue of stalled ribosome"/>
    <property type="evidence" value="ECO:0007669"/>
    <property type="project" value="UniProtKB-UniRule"/>
</dbReference>
<evidence type="ECO:0000256" key="1">
    <source>
        <dbReference type="ARBA" id="ARBA00022722"/>
    </source>
</evidence>
<feature type="binding site" evidence="8">
    <location>
        <begin position="349"/>
        <end position="356"/>
    </location>
    <ligand>
        <name>ATP</name>
        <dbReference type="ChEBI" id="CHEBI:30616"/>
    </ligand>
</feature>
<dbReference type="KEGG" id="fsa:C5Q98_01915"/>
<accession>A0A2S0KM02</accession>
<dbReference type="GO" id="GO:0019843">
    <property type="term" value="F:rRNA binding"/>
    <property type="evidence" value="ECO:0007669"/>
    <property type="project" value="UniProtKB-UniRule"/>
</dbReference>
<evidence type="ECO:0000256" key="6">
    <source>
        <dbReference type="ARBA" id="ARBA00022884"/>
    </source>
</evidence>
<dbReference type="Pfam" id="PF00488">
    <property type="entry name" value="MutS_V"/>
    <property type="match status" value="1"/>
</dbReference>
<dbReference type="InterPro" id="IPR007696">
    <property type="entry name" value="DNA_mismatch_repair_MutS_core"/>
</dbReference>
<dbReference type="GO" id="GO:0043023">
    <property type="term" value="F:ribosomal large subunit binding"/>
    <property type="evidence" value="ECO:0007669"/>
    <property type="project" value="UniProtKB-UniRule"/>
</dbReference>
<evidence type="ECO:0000259" key="10">
    <source>
        <dbReference type="PROSITE" id="PS50828"/>
    </source>
</evidence>
<keyword evidence="12" id="KW-1185">Reference proteome</keyword>
<feature type="domain" description="Smr" evidence="10">
    <location>
        <begin position="744"/>
        <end position="813"/>
    </location>
</feature>
<dbReference type="GO" id="GO:0006298">
    <property type="term" value="P:mismatch repair"/>
    <property type="evidence" value="ECO:0007669"/>
    <property type="project" value="InterPro"/>
</dbReference>
<dbReference type="CDD" id="cd03280">
    <property type="entry name" value="ABC_MutS2"/>
    <property type="match status" value="1"/>
</dbReference>
<comment type="function">
    <text evidence="8">Acts as a ribosome collision sensor, splitting the ribosome into its 2 subunits. Detects stalled/collided 70S ribosomes which it binds and splits by an ATP-hydrolysis driven conformational change. Acts upstream of the ribosome quality control system (RQC), a ribosome-associated complex that mediates the extraction of incompletely synthesized nascent chains from stalled ribosomes and their subsequent degradation. Probably generates substrates for RQC.</text>
</comment>
<evidence type="ECO:0000256" key="5">
    <source>
        <dbReference type="ARBA" id="ARBA00022840"/>
    </source>
</evidence>
<keyword evidence="5 8" id="KW-0067">ATP-binding</keyword>
<dbReference type="GO" id="GO:0140664">
    <property type="term" value="F:ATP-dependent DNA damage sensor activity"/>
    <property type="evidence" value="ECO:0007669"/>
    <property type="project" value="InterPro"/>
</dbReference>
<dbReference type="GO" id="GO:0004519">
    <property type="term" value="F:endonuclease activity"/>
    <property type="evidence" value="ECO:0007669"/>
    <property type="project" value="UniProtKB-UniRule"/>
</dbReference>
<keyword evidence="6 8" id="KW-0694">RNA-binding</keyword>
<dbReference type="Gene3D" id="3.40.50.300">
    <property type="entry name" value="P-loop containing nucleotide triphosphate hydrolases"/>
    <property type="match status" value="1"/>
</dbReference>
<evidence type="ECO:0000313" key="11">
    <source>
        <dbReference type="EMBL" id="AVM42062.1"/>
    </source>
</evidence>
<dbReference type="InterPro" id="IPR000432">
    <property type="entry name" value="DNA_mismatch_repair_MutS_C"/>
</dbReference>
<feature type="coiled-coil region" evidence="9">
    <location>
        <begin position="519"/>
        <end position="640"/>
    </location>
</feature>
<dbReference type="FunFam" id="3.40.50.300:FF:000830">
    <property type="entry name" value="Endonuclease MutS2"/>
    <property type="match status" value="1"/>
</dbReference>
<dbReference type="PANTHER" id="PTHR48466">
    <property type="entry name" value="OS10G0509000 PROTEIN-RELATED"/>
    <property type="match status" value="1"/>
</dbReference>
<dbReference type="InterPro" id="IPR005747">
    <property type="entry name" value="MutS2"/>
</dbReference>
<keyword evidence="9" id="KW-0175">Coiled coil</keyword>
<dbReference type="EMBL" id="CP027226">
    <property type="protein sequence ID" value="AVM42062.1"/>
    <property type="molecule type" value="Genomic_DNA"/>
</dbReference>
<protein>
    <recommendedName>
        <fullName evidence="8">Endonuclease MutS2</fullName>
        <ecNumber evidence="8">3.1.-.-</ecNumber>
    </recommendedName>
    <alternativeName>
        <fullName evidence="8">Ribosome-associated protein quality control-upstream factor</fullName>
        <shortName evidence="8">RQC-upstream factor</shortName>
        <shortName evidence="8">RqcU</shortName>
        <ecNumber evidence="8">3.6.4.-</ecNumber>
    </alternativeName>
</protein>
<dbReference type="EC" id="3.1.-.-" evidence="8"/>
<evidence type="ECO:0000256" key="4">
    <source>
        <dbReference type="ARBA" id="ARBA00022801"/>
    </source>
</evidence>
<evidence type="ECO:0000313" key="12">
    <source>
        <dbReference type="Proteomes" id="UP000237947"/>
    </source>
</evidence>
<comment type="function">
    <text evidence="8">Endonuclease that is involved in the suppression of homologous recombination and thus may have a key role in the control of bacterial genetic diversity.</text>
</comment>
<evidence type="ECO:0000256" key="2">
    <source>
        <dbReference type="ARBA" id="ARBA00022730"/>
    </source>
</evidence>
<dbReference type="SMART" id="SM00534">
    <property type="entry name" value="MUTSac"/>
    <property type="match status" value="1"/>
</dbReference>
<reference evidence="12" key="1">
    <citation type="submission" date="2018-02" db="EMBL/GenBank/DDBJ databases">
        <authorList>
            <person name="Holder M.E."/>
            <person name="Ajami N.J."/>
            <person name="Petrosino J.F."/>
        </authorList>
    </citation>
    <scope>NUCLEOTIDE SEQUENCE [LARGE SCALE GENOMIC DNA]</scope>
    <source>
        <strain evidence="12">CCUG 47711</strain>
    </source>
</reference>
<dbReference type="NCBIfam" id="TIGR01069">
    <property type="entry name" value="mutS2"/>
    <property type="match status" value="1"/>
</dbReference>
<gene>
    <name evidence="8" type="primary">mutS2</name>
    <name evidence="8" type="synonym">rqcU</name>
    <name evidence="11" type="ORF">C5Q98_01915</name>
</gene>
<dbReference type="PANTHER" id="PTHR48466:SF2">
    <property type="entry name" value="OS10G0509000 PROTEIN"/>
    <property type="match status" value="1"/>
</dbReference>
<evidence type="ECO:0000256" key="3">
    <source>
        <dbReference type="ARBA" id="ARBA00022741"/>
    </source>
</evidence>
<dbReference type="SMART" id="SM00533">
    <property type="entry name" value="MUTSd"/>
    <property type="match status" value="1"/>
</dbReference>
<dbReference type="InterPro" id="IPR045076">
    <property type="entry name" value="MutS"/>
</dbReference>
<dbReference type="PROSITE" id="PS50828">
    <property type="entry name" value="SMR"/>
    <property type="match status" value="1"/>
</dbReference>
<dbReference type="SUPFAM" id="SSF52540">
    <property type="entry name" value="P-loop containing nucleoside triphosphate hydrolases"/>
    <property type="match status" value="1"/>
</dbReference>
<dbReference type="AlphaFoldDB" id="A0A2S0KM02"/>
<dbReference type="PIRSF" id="PIRSF005814">
    <property type="entry name" value="MutS_YshD"/>
    <property type="match status" value="1"/>
</dbReference>
<evidence type="ECO:0000256" key="7">
    <source>
        <dbReference type="ARBA" id="ARBA00023125"/>
    </source>
</evidence>
<dbReference type="InterPro" id="IPR027417">
    <property type="entry name" value="P-loop_NTPase"/>
</dbReference>
<dbReference type="InterPro" id="IPR002625">
    <property type="entry name" value="Smr_dom"/>
</dbReference>
<sequence length="814" mass="91318">MGGALLSAAKDLYIRAQDNLEFPEVLNKLVEYAKSASGKEICLNLEASSDIEEVLHRQKDTADTLKVLVQRDGSVISSFPEITESIKKAKKAKVSSSVLNLEELYYIRVFLEKITEVSKLNPSEDSDYYLEDNNFYHEIERLVVLNRLEKTLSRVVLSTDEIAENASPNLRRIRTEIKKVQERIKRDLSKILEKSSDILQEQIVTLRRGRYVIPVKAENKHKIPGIVHDSSQSGQTLFIEPLAVVEANNNLRELYAEEEREIWRILSDLTQLVREDADLIIDNNSIMAKLDFMQAKASLARKMKAIQPKLNNKGHINLIKARHPHIETDQVVPIDLSLGDGFRSLLITGPNTGGKTVSLKTCGLLTLMAMSGLHIPAAANSEVSVFEQIFTDIGDEQSIAEDLSTFSAHMQSLVTITENVNEQTLVLVDELGSGTDPKEGAALAISVLDYLQSKNAVTLVTTHYKELKVYALETPGVENASMEFDEKTLMPTYRVLVGVPGTSHAFSIAKRMGLNGEIIAKAREQLSEDEINFEKVLREIEESRLELEKIREENEILQRDLDSEINKTKQIKEQYEAAKYKLNSDTRNEKRSMLKQQSQAVDELITDFENKLKKLENVDFDDIKALRSMLRSELKDVEAEIGADTLQKFKAYSGKVNEKSKELGMGDDAFAPSLGLEGTIITEPDKQSQVQFKSGQLTVTLPLSALEASRGKAKVDDKSKQQSRSVRSKVRSNFSPEIKLLGDTVEEALYKLDDYIDDAVLANVERVRIVHGKGTGALKQAVHEFLRKDRRVVKYELAEFGDGDAGVTYAYLRA</sequence>
<dbReference type="InterPro" id="IPR036187">
    <property type="entry name" value="DNA_mismatch_repair_MutS_sf"/>
</dbReference>
<dbReference type="Proteomes" id="UP000237947">
    <property type="component" value="Chromosome"/>
</dbReference>
<keyword evidence="2 8" id="KW-0699">rRNA-binding</keyword>
<comment type="subunit">
    <text evidence="8">Homodimer. Binds to stalled ribosomes, contacting rRNA.</text>
</comment>
<evidence type="ECO:0000256" key="8">
    <source>
        <dbReference type="HAMAP-Rule" id="MF_00092"/>
    </source>
</evidence>
<dbReference type="GO" id="GO:0005524">
    <property type="term" value="F:ATP binding"/>
    <property type="evidence" value="ECO:0007669"/>
    <property type="project" value="UniProtKB-UniRule"/>
</dbReference>
<dbReference type="GO" id="GO:0016887">
    <property type="term" value="F:ATP hydrolysis activity"/>
    <property type="evidence" value="ECO:0007669"/>
    <property type="project" value="InterPro"/>
</dbReference>
<organism evidence="11 12">
    <name type="scientific">Fastidiosipila sanguinis</name>
    <dbReference type="NCBI Taxonomy" id="236753"/>
    <lineage>
        <taxon>Bacteria</taxon>
        <taxon>Bacillati</taxon>
        <taxon>Bacillota</taxon>
        <taxon>Clostridia</taxon>
        <taxon>Eubacteriales</taxon>
        <taxon>Oscillospiraceae</taxon>
        <taxon>Fastidiosipila</taxon>
    </lineage>
</organism>
<dbReference type="SMART" id="SM00463">
    <property type="entry name" value="SMR"/>
    <property type="match status" value="1"/>
</dbReference>
<comment type="similarity">
    <text evidence="8">Belongs to the DNA mismatch repair MutS family. MutS2 subfamily.</text>
</comment>
<proteinExistence type="inferred from homology"/>
<keyword evidence="8 11" id="KW-0255">Endonuclease</keyword>
<dbReference type="PROSITE" id="PS00486">
    <property type="entry name" value="DNA_MISMATCH_REPAIR_2"/>
    <property type="match status" value="1"/>
</dbReference>
<dbReference type="InterPro" id="IPR036063">
    <property type="entry name" value="Smr_dom_sf"/>
</dbReference>
<name>A0A2S0KM02_9FIRM</name>
<dbReference type="SUPFAM" id="SSF48334">
    <property type="entry name" value="DNA repair protein MutS, domain III"/>
    <property type="match status" value="1"/>
</dbReference>
<evidence type="ECO:0000256" key="9">
    <source>
        <dbReference type="SAM" id="Coils"/>
    </source>
</evidence>
<dbReference type="GO" id="GO:0030983">
    <property type="term" value="F:mismatched DNA binding"/>
    <property type="evidence" value="ECO:0007669"/>
    <property type="project" value="InterPro"/>
</dbReference>
<keyword evidence="7 8" id="KW-0238">DNA-binding</keyword>